<dbReference type="PATRIC" id="fig|1299334.3.peg.2407"/>
<dbReference type="AlphaFoldDB" id="X8DAP0"/>
<organism evidence="1">
    <name type="scientific">Mycobacterium xenopi 4042</name>
    <dbReference type="NCBI Taxonomy" id="1299334"/>
    <lineage>
        <taxon>Bacteria</taxon>
        <taxon>Bacillati</taxon>
        <taxon>Actinomycetota</taxon>
        <taxon>Actinomycetes</taxon>
        <taxon>Mycobacteriales</taxon>
        <taxon>Mycobacteriaceae</taxon>
        <taxon>Mycobacterium</taxon>
    </lineage>
</organism>
<protein>
    <submittedName>
        <fullName evidence="1">Uncharacterized protein</fullName>
    </submittedName>
</protein>
<comment type="caution">
    <text evidence="1">The sequence shown here is derived from an EMBL/GenBank/DDBJ whole genome shotgun (WGS) entry which is preliminary data.</text>
</comment>
<gene>
    <name evidence="1" type="ORF">I553_10721</name>
</gene>
<dbReference type="EMBL" id="JAOB01000027">
    <property type="protein sequence ID" value="EUA65424.1"/>
    <property type="molecule type" value="Genomic_DNA"/>
</dbReference>
<reference evidence="1" key="1">
    <citation type="submission" date="2014-01" db="EMBL/GenBank/DDBJ databases">
        <authorList>
            <person name="Brown-Elliot B."/>
            <person name="Wallace R."/>
            <person name="Lenaerts A."/>
            <person name="Ordway D."/>
            <person name="DeGroote M.A."/>
            <person name="Parker T."/>
            <person name="Sizemore C."/>
            <person name="Tallon L.J."/>
            <person name="Sadzewicz L.K."/>
            <person name="Sengamalay N."/>
            <person name="Fraser C.M."/>
            <person name="Hine E."/>
            <person name="Shefchek K.A."/>
            <person name="Das S.P."/>
            <person name="Tettelin H."/>
        </authorList>
    </citation>
    <scope>NUCLEOTIDE SEQUENCE [LARGE SCALE GENOMIC DNA]</scope>
    <source>
        <strain evidence="1">4042</strain>
    </source>
</reference>
<evidence type="ECO:0000313" key="1">
    <source>
        <dbReference type="EMBL" id="EUA65424.1"/>
    </source>
</evidence>
<sequence>MMRSRRLCGVWDSIPSHAGLVGDIESLRWALVAYVRAHKAARRDHTIHLLTGEPPAVRAAS</sequence>
<proteinExistence type="predicted"/>
<name>X8DAP0_MYCXE</name>
<accession>X8DAP0</accession>